<dbReference type="InterPro" id="IPR036396">
    <property type="entry name" value="Cyt_P450_sf"/>
</dbReference>
<evidence type="ECO:0000313" key="9">
    <source>
        <dbReference type="EMBL" id="PXW77950.1"/>
    </source>
</evidence>
<dbReference type="InterPro" id="IPR001128">
    <property type="entry name" value="Cyt_P450"/>
</dbReference>
<keyword evidence="6 8" id="KW-0503">Monooxygenase</keyword>
<dbReference type="Pfam" id="PF00067">
    <property type="entry name" value="p450"/>
    <property type="match status" value="1"/>
</dbReference>
<dbReference type="Proteomes" id="UP000248014">
    <property type="component" value="Unassembled WGS sequence"/>
</dbReference>
<evidence type="ECO:0000256" key="3">
    <source>
        <dbReference type="ARBA" id="ARBA00022723"/>
    </source>
</evidence>
<dbReference type="RefSeq" id="WP_110297778.1">
    <property type="nucleotide sequence ID" value="NZ_QJJM01000003.1"/>
</dbReference>
<reference evidence="9 10" key="1">
    <citation type="submission" date="2018-05" db="EMBL/GenBank/DDBJ databases">
        <title>Genomic Encyclopedia of Type Strains, Phase IV (KMG-IV): sequencing the most valuable type-strain genomes for metagenomic binning, comparative biology and taxonomic classification.</title>
        <authorList>
            <person name="Goeker M."/>
        </authorList>
    </citation>
    <scope>NUCLEOTIDE SEQUENCE [LARGE SCALE GENOMIC DNA]</scope>
    <source>
        <strain evidence="9 10">DSM 3183</strain>
    </source>
</reference>
<dbReference type="PRINTS" id="PR00359">
    <property type="entry name" value="BP450"/>
</dbReference>
<keyword evidence="10" id="KW-1185">Reference proteome</keyword>
<evidence type="ECO:0000256" key="1">
    <source>
        <dbReference type="ARBA" id="ARBA00010617"/>
    </source>
</evidence>
<dbReference type="GO" id="GO:0005506">
    <property type="term" value="F:iron ion binding"/>
    <property type="evidence" value="ECO:0007669"/>
    <property type="project" value="InterPro"/>
</dbReference>
<evidence type="ECO:0000256" key="6">
    <source>
        <dbReference type="ARBA" id="ARBA00023033"/>
    </source>
</evidence>
<dbReference type="PROSITE" id="PS00086">
    <property type="entry name" value="CYTOCHROME_P450"/>
    <property type="match status" value="1"/>
</dbReference>
<dbReference type="FunFam" id="1.10.630.10:FF:000018">
    <property type="entry name" value="Cytochrome P450 monooxygenase"/>
    <property type="match status" value="1"/>
</dbReference>
<evidence type="ECO:0000256" key="4">
    <source>
        <dbReference type="ARBA" id="ARBA00023002"/>
    </source>
</evidence>
<evidence type="ECO:0000256" key="2">
    <source>
        <dbReference type="ARBA" id="ARBA00022617"/>
    </source>
</evidence>
<keyword evidence="5 8" id="KW-0408">Iron</keyword>
<evidence type="ECO:0000256" key="5">
    <source>
        <dbReference type="ARBA" id="ARBA00023004"/>
    </source>
</evidence>
<keyword evidence="4 8" id="KW-0560">Oxidoreductase</keyword>
<dbReference type="AlphaFoldDB" id="A0A2V3V8R1"/>
<dbReference type="SUPFAM" id="SSF48264">
    <property type="entry name" value="Cytochrome P450"/>
    <property type="match status" value="1"/>
</dbReference>
<organism evidence="9 10">
    <name type="scientific">Blastomonas natatoria</name>
    <dbReference type="NCBI Taxonomy" id="34015"/>
    <lineage>
        <taxon>Bacteria</taxon>
        <taxon>Pseudomonadati</taxon>
        <taxon>Pseudomonadota</taxon>
        <taxon>Alphaproteobacteria</taxon>
        <taxon>Sphingomonadales</taxon>
        <taxon>Sphingomonadaceae</taxon>
        <taxon>Blastomonas</taxon>
    </lineage>
</organism>
<evidence type="ECO:0000256" key="8">
    <source>
        <dbReference type="RuleBase" id="RU000461"/>
    </source>
</evidence>
<evidence type="ECO:0000256" key="7">
    <source>
        <dbReference type="ARBA" id="ARBA00043906"/>
    </source>
</evidence>
<dbReference type="PANTHER" id="PTHR46696">
    <property type="entry name" value="P450, PUTATIVE (EUROFUNG)-RELATED"/>
    <property type="match status" value="1"/>
</dbReference>
<accession>A0A2V3V8R1</accession>
<dbReference type="OrthoDB" id="5522954at2"/>
<dbReference type="PRINTS" id="PR00385">
    <property type="entry name" value="P450"/>
</dbReference>
<gene>
    <name evidence="9" type="ORF">C7451_10355</name>
</gene>
<sequence>MTVAAEQKSFFHPDVLTSPFAFYQEHLPTEPVYHDKATGLYLVLSHRLVSEATSRTDEFSNNFQAVLSGARSEDPEVKAILDEGWPQVDTLLTADPPVHTRFRKLVNLAFSAPRVNKLEAHIREIARDLIERMLTQDDIEFIRDFAMPLPIRMISEQLGLTHEPPETIKRWTDAFVDRLGGMVPRERELQCAREVVEFQHAIKAQMDLRRANPTDDLLSDLVHAEIDGERPLDDGELLSIVQQLLVAGNETTTATLAEGIILLARNPSELAKAKADPKIIPNMIEEMLRLASASSGIWRVMKADAELGGVTLPKGAMVMMRYAAANRDPERYEEPDRFLVDRANARTHLAFGRGIHMCVGNMLSRKEMTVAFEELLPRISGITLTDEASIAYPPNMMLRGPVCVPVRFERCP</sequence>
<protein>
    <submittedName>
        <fullName evidence="9">Cytochrome P450</fullName>
    </submittedName>
</protein>
<proteinExistence type="inferred from homology"/>
<keyword evidence="3 8" id="KW-0479">Metal-binding</keyword>
<comment type="function">
    <text evidence="7">Cytochromes P450 are a group of heme-thiolate monooxygenases. They oxidize a variety of structurally unrelated compounds, including steroids, fatty acids, and xenobiotics.</text>
</comment>
<evidence type="ECO:0000313" key="10">
    <source>
        <dbReference type="Proteomes" id="UP000248014"/>
    </source>
</evidence>
<dbReference type="GO" id="GO:0006707">
    <property type="term" value="P:cholesterol catabolic process"/>
    <property type="evidence" value="ECO:0007669"/>
    <property type="project" value="TreeGrafter"/>
</dbReference>
<name>A0A2V3V8R1_9SPHN</name>
<comment type="caution">
    <text evidence="9">The sequence shown here is derived from an EMBL/GenBank/DDBJ whole genome shotgun (WGS) entry which is preliminary data.</text>
</comment>
<dbReference type="PANTHER" id="PTHR46696:SF4">
    <property type="entry name" value="BIOTIN BIOSYNTHESIS CYTOCHROME P450"/>
    <property type="match status" value="1"/>
</dbReference>
<dbReference type="InterPro" id="IPR002397">
    <property type="entry name" value="Cyt_P450_B"/>
</dbReference>
<dbReference type="GO" id="GO:0020037">
    <property type="term" value="F:heme binding"/>
    <property type="evidence" value="ECO:0007669"/>
    <property type="project" value="InterPro"/>
</dbReference>
<dbReference type="GO" id="GO:0036199">
    <property type="term" value="F:cholest-4-en-3-one 26-monooxygenase activity"/>
    <property type="evidence" value="ECO:0007669"/>
    <property type="project" value="TreeGrafter"/>
</dbReference>
<dbReference type="InterPro" id="IPR017972">
    <property type="entry name" value="Cyt_P450_CS"/>
</dbReference>
<dbReference type="Gene3D" id="1.10.630.10">
    <property type="entry name" value="Cytochrome P450"/>
    <property type="match status" value="1"/>
</dbReference>
<dbReference type="EMBL" id="QJJM01000003">
    <property type="protein sequence ID" value="PXW77950.1"/>
    <property type="molecule type" value="Genomic_DNA"/>
</dbReference>
<comment type="similarity">
    <text evidence="1 8">Belongs to the cytochrome P450 family.</text>
</comment>
<dbReference type="GO" id="GO:0008395">
    <property type="term" value="F:steroid hydroxylase activity"/>
    <property type="evidence" value="ECO:0007669"/>
    <property type="project" value="TreeGrafter"/>
</dbReference>
<keyword evidence="2 8" id="KW-0349">Heme</keyword>